<dbReference type="GO" id="GO:0005975">
    <property type="term" value="P:carbohydrate metabolic process"/>
    <property type="evidence" value="ECO:0007669"/>
    <property type="project" value="InterPro"/>
</dbReference>
<dbReference type="OrthoDB" id="6086702at2"/>
<dbReference type="SUPFAM" id="SSF88713">
    <property type="entry name" value="Glycoside hydrolase/deacetylase"/>
    <property type="match status" value="1"/>
</dbReference>
<dbReference type="Proteomes" id="UP000199101">
    <property type="component" value="Unassembled WGS sequence"/>
</dbReference>
<dbReference type="InterPro" id="IPR011330">
    <property type="entry name" value="Glyco_hydro/deAcase_b/a-brl"/>
</dbReference>
<dbReference type="AlphaFoldDB" id="A0A1C3U8V6"/>
<sequence>MSDRADWQPLRDELRRWSEAGRKVKLWFRDDDAIEPTPALDRLLSLANRFDVPMALAIIPGPTGEALAERLTRESRVTATVHGWTHQNYAPDETKKQELGLHRPQSIVLDELHRGFDKLKTLYPQQFVPLLVPPWNRIDDALLPHLAPFGYRAVSVFGLAKQTPIGLINTHIDIMRWHGVRGGLPHAEVIGRLVEELRIRFDGHDEPIGVMTHHLAHDDLAWDFVETLFEETAGHAAIEWRPVGHFVL</sequence>
<dbReference type="InterPro" id="IPR049591">
    <property type="entry name" value="CE4_u4-like"/>
</dbReference>
<dbReference type="CDD" id="cd10928">
    <property type="entry name" value="CE4_u4"/>
    <property type="match status" value="1"/>
</dbReference>
<evidence type="ECO:0008006" key="3">
    <source>
        <dbReference type="Google" id="ProtNLM"/>
    </source>
</evidence>
<dbReference type="EMBL" id="FMAG01000001">
    <property type="protein sequence ID" value="SCB11908.1"/>
    <property type="molecule type" value="Genomic_DNA"/>
</dbReference>
<proteinExistence type="predicted"/>
<gene>
    <name evidence="1" type="ORF">GA0061103_1728</name>
</gene>
<reference evidence="2" key="1">
    <citation type="submission" date="2016-08" db="EMBL/GenBank/DDBJ databases">
        <authorList>
            <person name="Varghese N."/>
            <person name="Submissions Spin"/>
        </authorList>
    </citation>
    <scope>NUCLEOTIDE SEQUENCE [LARGE SCALE GENOMIC DNA]</scope>
    <source>
        <strain evidence="2">HAMBI 2975</strain>
    </source>
</reference>
<evidence type="ECO:0000313" key="1">
    <source>
        <dbReference type="EMBL" id="SCB11908.1"/>
    </source>
</evidence>
<evidence type="ECO:0000313" key="2">
    <source>
        <dbReference type="Proteomes" id="UP000199101"/>
    </source>
</evidence>
<keyword evidence="2" id="KW-1185">Reference proteome</keyword>
<dbReference type="STRING" id="410764.GA0061103_1728"/>
<dbReference type="RefSeq" id="WP_092707108.1">
    <property type="nucleotide sequence ID" value="NZ_FMAG01000001.1"/>
</dbReference>
<accession>A0A1C3U8V6</accession>
<organism evidence="1 2">
    <name type="scientific">Rhizobium multihospitium</name>
    <dbReference type="NCBI Taxonomy" id="410764"/>
    <lineage>
        <taxon>Bacteria</taxon>
        <taxon>Pseudomonadati</taxon>
        <taxon>Pseudomonadota</taxon>
        <taxon>Alphaproteobacteria</taxon>
        <taxon>Hyphomicrobiales</taxon>
        <taxon>Rhizobiaceae</taxon>
        <taxon>Rhizobium/Agrobacterium group</taxon>
        <taxon>Rhizobium</taxon>
    </lineage>
</organism>
<protein>
    <recommendedName>
        <fullName evidence="3">Chitooligosaccharide deacetylase</fullName>
    </recommendedName>
</protein>
<name>A0A1C3U8V6_9HYPH</name>